<dbReference type="InterPro" id="IPR015422">
    <property type="entry name" value="PyrdxlP-dep_Trfase_small"/>
</dbReference>
<dbReference type="SUPFAM" id="SSF53383">
    <property type="entry name" value="PLP-dependent transferases"/>
    <property type="match status" value="1"/>
</dbReference>
<feature type="domain" description="Aromatic amino acid beta-eliminating lyase/threonine aldolase" evidence="4">
    <location>
        <begin position="16"/>
        <end position="307"/>
    </location>
</feature>
<comment type="similarity">
    <text evidence="2">Belongs to the threonine aldolase family.</text>
</comment>
<keyword evidence="6" id="KW-1185">Reference proteome</keyword>
<organism evidence="5 6">
    <name type="scientific">Treponema berlinense</name>
    <dbReference type="NCBI Taxonomy" id="225004"/>
    <lineage>
        <taxon>Bacteria</taxon>
        <taxon>Pseudomonadati</taxon>
        <taxon>Spirochaetota</taxon>
        <taxon>Spirochaetia</taxon>
        <taxon>Spirochaetales</taxon>
        <taxon>Treponemataceae</taxon>
        <taxon>Treponema</taxon>
    </lineage>
</organism>
<dbReference type="InterPro" id="IPR015421">
    <property type="entry name" value="PyrdxlP-dep_Trfase_major"/>
</dbReference>
<evidence type="ECO:0000313" key="5">
    <source>
        <dbReference type="EMBL" id="SJZ89788.1"/>
    </source>
</evidence>
<name>A0A1T4PG84_9SPIR</name>
<dbReference type="InterPro" id="IPR015424">
    <property type="entry name" value="PyrdxlP-dep_Trfase"/>
</dbReference>
<dbReference type="Proteomes" id="UP000190395">
    <property type="component" value="Unassembled WGS sequence"/>
</dbReference>
<sequence length="356" mass="39682">MDEIKTTQNEGEKLAFQSDYMEGAHPAIIKKLAETNLLHTSGYGSDKFCEEARTLIRKACETPDAQIQFLTGGTQTNSTVIDCLLKKWQGVIAAESGHVAVHEAGAVEYTGHKVIALKAQNGKLSAKTIESYIKDFYADANWEHVVEPGMVYISQPTEFGTIYSKQELSDISKVCRQHKIPLFADGARLAYALGSKENDVSLKDLARLTDVFYIGGTKCGTLFGEAVVVPKPELIPHFLTQIKQHGALLAKGRLLGIQFAELFKNDLYLELGKTADSYAQKIQDALTAAGYKLYFVSPTNQVFFVIENSKLQPLEQKVMYGFMEKYDENHTVIRFCTSWATTENDVEKLLQVIKEM</sequence>
<dbReference type="GeneID" id="303367768"/>
<dbReference type="Gene3D" id="3.90.1150.10">
    <property type="entry name" value="Aspartate Aminotransferase, domain 1"/>
    <property type="match status" value="1"/>
</dbReference>
<proteinExistence type="inferred from homology"/>
<dbReference type="Gene3D" id="3.40.640.10">
    <property type="entry name" value="Type I PLP-dependent aspartate aminotransferase-like (Major domain)"/>
    <property type="match status" value="1"/>
</dbReference>
<gene>
    <name evidence="5" type="ORF">SAMN02745152_01536</name>
</gene>
<accession>A0A1T4PG84</accession>
<evidence type="ECO:0000256" key="2">
    <source>
        <dbReference type="ARBA" id="ARBA00006966"/>
    </source>
</evidence>
<reference evidence="5 6" key="1">
    <citation type="submission" date="2017-02" db="EMBL/GenBank/DDBJ databases">
        <authorList>
            <person name="Peterson S.W."/>
        </authorList>
    </citation>
    <scope>NUCLEOTIDE SEQUENCE [LARGE SCALE GENOMIC DNA]</scope>
    <source>
        <strain evidence="5 6">ATCC BAA-909</strain>
    </source>
</reference>
<evidence type="ECO:0000256" key="1">
    <source>
        <dbReference type="ARBA" id="ARBA00001933"/>
    </source>
</evidence>
<dbReference type="RefSeq" id="WP_078931276.1">
    <property type="nucleotide sequence ID" value="NZ_FUXC01000009.1"/>
</dbReference>
<keyword evidence="3" id="KW-0663">Pyridoxal phosphate</keyword>
<evidence type="ECO:0000313" key="6">
    <source>
        <dbReference type="Proteomes" id="UP000190395"/>
    </source>
</evidence>
<dbReference type="GO" id="GO:0006520">
    <property type="term" value="P:amino acid metabolic process"/>
    <property type="evidence" value="ECO:0007669"/>
    <property type="project" value="InterPro"/>
</dbReference>
<dbReference type="Pfam" id="PF01212">
    <property type="entry name" value="Beta_elim_lyase"/>
    <property type="match status" value="1"/>
</dbReference>
<dbReference type="STRING" id="225004.SAMN02745152_01536"/>
<dbReference type="OrthoDB" id="9774495at2"/>
<dbReference type="EMBL" id="FUXC01000009">
    <property type="protein sequence ID" value="SJZ89788.1"/>
    <property type="molecule type" value="Genomic_DNA"/>
</dbReference>
<evidence type="ECO:0000259" key="4">
    <source>
        <dbReference type="Pfam" id="PF01212"/>
    </source>
</evidence>
<comment type="cofactor">
    <cofactor evidence="1">
        <name>pyridoxal 5'-phosphate</name>
        <dbReference type="ChEBI" id="CHEBI:597326"/>
    </cofactor>
</comment>
<dbReference type="AlphaFoldDB" id="A0A1T4PG84"/>
<dbReference type="GO" id="GO:0016829">
    <property type="term" value="F:lyase activity"/>
    <property type="evidence" value="ECO:0007669"/>
    <property type="project" value="InterPro"/>
</dbReference>
<evidence type="ECO:0000256" key="3">
    <source>
        <dbReference type="ARBA" id="ARBA00022898"/>
    </source>
</evidence>
<dbReference type="PANTHER" id="PTHR48097:SF5">
    <property type="entry name" value="LOW SPECIFICITY L-THREONINE ALDOLASE"/>
    <property type="match status" value="1"/>
</dbReference>
<dbReference type="PANTHER" id="PTHR48097">
    <property type="entry name" value="L-THREONINE ALDOLASE-RELATED"/>
    <property type="match status" value="1"/>
</dbReference>
<dbReference type="InterPro" id="IPR001597">
    <property type="entry name" value="ArAA_b-elim_lyase/Thr_aldolase"/>
</dbReference>
<protein>
    <submittedName>
        <fullName evidence="5">L-threonine aldolase</fullName>
    </submittedName>
</protein>